<sequence>PQGEQRLLLVIHHLVVDGVSWRVLLEDLQQAYVAIAAGQPLVLPAKTTSLQRWAEHLQAYAQSASLEQELNYWQTRLQDVSDALPCDHPHGAQQQKHAVSVVTQLNGELTRKLLQDAPAAYRTQINDLLLTALARVVSRWTAQPHALIRLEGHGREDLFDALDITRTVGWFSNLYPVRLTPQATLADSIMTIKEQLRAVPDKGIGYGALRYLGSESARQTLQALPLGSIVFNYLGQFDGSFDAHGALFTPSADSSGASQSAHAPLAAPISINGQVYGGELRLSWTFSGAVFERDTLQRLADEYAVELQQLIAHCTAEGVAGVTPSDFPLARLSQSQLSGLPIPAGQIEDIYPLAPMQQGMLFHTLFEQEAGNYINQMRIEVSGLDVSRFRAAWQATLDAHEVLRSGFVSHLQQSLQVVLRDVSMPFVELDAREHSSEWIDDWANADRQQGFDLAQGPLLRLAVLRTGEQSHQLVYTSHHILMDGWSSSRLLGEVLQRYSGQTLPRQVSRYRDYIEWLQRQDAGLSERFWINQLAELDEPTRLVQAFKAPENGQGHGDYLQLIDADSTRQLSEFAREQRVTLNTLVQSAWLLVLQRYTGQSSVTFGATVAGRPAELPGVEEQLGLFINTLPVIASPRPEQRVADWVQQVQAKNIALREHEHTPLYEIQRWARSAGEALFDTILVFENYPVSEALQQAAPPGLGFGGLHTQEQTHYPLTLVVNLGETLSLRFSYARQSFSAQHMAQLSAHFQQVLQALVCDPQAAIGELALLNVTEQQQVLRDWNATAAEFPSEHCLHSLIETQVLATPDAPALIFAGEQLSYAQLNARANQLAHRLRESGVGPDVLVGICVERSLELVIGLLAIIKAGGAYVPLDPDYPEERLAYMMQDSAIGLLLTQRALLQRLPVPPQVQSLCLDQDTDWLAACSTANPVNLSHPQNLAYVIYTSGSTGKPKGAGNSHRALVNRLHWMQKAYGLEGSDTVLQKTPFSFDVSVWEFFWPLLTGARLAVALPGDHRDPDRLVESIREHRVTTLHFVPSMLQAFLTHPQVESCNSLRRVVCSGEALPAELAGQVLKRLPQADLYNLYGPTEAAIDVTHWTCTTNDVLSVPIGRPIDNLKTHILDDGLLPAAQGVAAELYLGGVGLARGYHQRAALTAERFVPDPFDEQGGGRLYRTGDLARYRDEGVIDYAGRIDHQVKIRGLR</sequence>
<dbReference type="InterPro" id="IPR020845">
    <property type="entry name" value="AMP-binding_CS"/>
</dbReference>
<feature type="domain" description="AMP-dependent synthetase/ligase" evidence="3">
    <location>
        <begin position="800"/>
        <end position="1148"/>
    </location>
</feature>
<dbReference type="SUPFAM" id="SSF52777">
    <property type="entry name" value="CoA-dependent acyltransferases"/>
    <property type="match status" value="4"/>
</dbReference>
<dbReference type="CDD" id="cd17646">
    <property type="entry name" value="A_NRPS_AB3403-like"/>
    <property type="match status" value="1"/>
</dbReference>
<dbReference type="FunFam" id="3.40.50.12780:FF:000012">
    <property type="entry name" value="Non-ribosomal peptide synthetase"/>
    <property type="match status" value="1"/>
</dbReference>
<name>A0A3M6CY00_9PSED</name>
<dbReference type="AlphaFoldDB" id="A0A3M6CY00"/>
<gene>
    <name evidence="5" type="ORF">ALP10_05294</name>
</gene>
<dbReference type="PROSITE" id="PS00455">
    <property type="entry name" value="AMP_BINDING"/>
    <property type="match status" value="1"/>
</dbReference>
<dbReference type="NCBIfam" id="TIGR01733">
    <property type="entry name" value="AA-adenyl-dom"/>
    <property type="match status" value="1"/>
</dbReference>
<dbReference type="PANTHER" id="PTHR45398">
    <property type="match status" value="1"/>
</dbReference>
<dbReference type="Gene3D" id="3.30.559.10">
    <property type="entry name" value="Chloramphenicol acetyltransferase-like domain"/>
    <property type="match status" value="2"/>
</dbReference>
<proteinExistence type="predicted"/>
<protein>
    <submittedName>
        <fullName evidence="5">Pyoverdine sidechain peptide synthetase IV, D-Asp-L-Ser component</fullName>
    </submittedName>
</protein>
<dbReference type="InterPro" id="IPR010071">
    <property type="entry name" value="AA_adenyl_dom"/>
</dbReference>
<organism evidence="5 6">
    <name type="scientific">Pseudomonas syringae pv. helianthi</name>
    <dbReference type="NCBI Taxonomy" id="251654"/>
    <lineage>
        <taxon>Bacteria</taxon>
        <taxon>Pseudomonadati</taxon>
        <taxon>Pseudomonadota</taxon>
        <taxon>Gammaproteobacteria</taxon>
        <taxon>Pseudomonadales</taxon>
        <taxon>Pseudomonadaceae</taxon>
        <taxon>Pseudomonas</taxon>
    </lineage>
</organism>
<evidence type="ECO:0000259" key="3">
    <source>
        <dbReference type="Pfam" id="PF00501"/>
    </source>
</evidence>
<dbReference type="InterPro" id="IPR023213">
    <property type="entry name" value="CAT-like_dom_sf"/>
</dbReference>
<dbReference type="PANTHER" id="PTHR45398:SF1">
    <property type="entry name" value="ENZYME, PUTATIVE (JCVI)-RELATED"/>
    <property type="match status" value="1"/>
</dbReference>
<dbReference type="SUPFAM" id="SSF56801">
    <property type="entry name" value="Acetyl-CoA synthetase-like"/>
    <property type="match status" value="1"/>
</dbReference>
<dbReference type="EMBL" id="RBUT01000082">
    <property type="protein sequence ID" value="RMV48503.1"/>
    <property type="molecule type" value="Genomic_DNA"/>
</dbReference>
<dbReference type="GO" id="GO:0003824">
    <property type="term" value="F:catalytic activity"/>
    <property type="evidence" value="ECO:0007669"/>
    <property type="project" value="InterPro"/>
</dbReference>
<dbReference type="Pfam" id="PF00501">
    <property type="entry name" value="AMP-binding"/>
    <property type="match status" value="1"/>
</dbReference>
<dbReference type="Proteomes" id="UP000279173">
    <property type="component" value="Unassembled WGS sequence"/>
</dbReference>
<dbReference type="Gene3D" id="3.40.50.980">
    <property type="match status" value="2"/>
</dbReference>
<comment type="caution">
    <text evidence="5">The sequence shown here is derived from an EMBL/GenBank/DDBJ whole genome shotgun (WGS) entry which is preliminary data.</text>
</comment>
<evidence type="ECO:0000313" key="6">
    <source>
        <dbReference type="Proteomes" id="UP000279173"/>
    </source>
</evidence>
<evidence type="ECO:0000256" key="2">
    <source>
        <dbReference type="ARBA" id="ARBA00022450"/>
    </source>
</evidence>
<evidence type="ECO:0000259" key="4">
    <source>
        <dbReference type="Pfam" id="PF00668"/>
    </source>
</evidence>
<comment type="cofactor">
    <cofactor evidence="1">
        <name>pantetheine 4'-phosphate</name>
        <dbReference type="ChEBI" id="CHEBI:47942"/>
    </cofactor>
</comment>
<feature type="domain" description="Condensation" evidence="4">
    <location>
        <begin position="5"/>
        <end position="316"/>
    </location>
</feature>
<dbReference type="NCBIfam" id="TIGR01720">
    <property type="entry name" value="NRPS-para261"/>
    <property type="match status" value="1"/>
</dbReference>
<dbReference type="CDD" id="cd19543">
    <property type="entry name" value="DCL_NRPS"/>
    <property type="match status" value="1"/>
</dbReference>
<accession>A0A3M6CY00</accession>
<dbReference type="Pfam" id="PF00668">
    <property type="entry name" value="Condensation"/>
    <property type="match status" value="2"/>
</dbReference>
<keyword evidence="2" id="KW-0596">Phosphopantetheine</keyword>
<dbReference type="Gene3D" id="3.30.559.30">
    <property type="entry name" value="Nonribosomal peptide synthetase, condensation domain"/>
    <property type="match status" value="2"/>
</dbReference>
<dbReference type="InterPro" id="IPR010060">
    <property type="entry name" value="NRPS_synth"/>
</dbReference>
<feature type="non-terminal residue" evidence="5">
    <location>
        <position position="1"/>
    </location>
</feature>
<dbReference type="FunFam" id="3.40.50.980:FF:000002">
    <property type="entry name" value="Enterobactin synthetase component F"/>
    <property type="match status" value="1"/>
</dbReference>
<dbReference type="CDD" id="cd19534">
    <property type="entry name" value="E_NRPS"/>
    <property type="match status" value="1"/>
</dbReference>
<dbReference type="FunFam" id="3.40.50.980:FF:000001">
    <property type="entry name" value="Non-ribosomal peptide synthetase"/>
    <property type="match status" value="1"/>
</dbReference>
<evidence type="ECO:0000313" key="5">
    <source>
        <dbReference type="EMBL" id="RMV48503.1"/>
    </source>
</evidence>
<dbReference type="RefSeq" id="WP_122391983.1">
    <property type="nucleotide sequence ID" value="NZ_RBUT01000082.1"/>
</dbReference>
<feature type="non-terminal residue" evidence="5">
    <location>
        <position position="1202"/>
    </location>
</feature>
<feature type="domain" description="Condensation" evidence="4">
    <location>
        <begin position="348"/>
        <end position="778"/>
    </location>
</feature>
<reference evidence="5 6" key="1">
    <citation type="submission" date="2018-08" db="EMBL/GenBank/DDBJ databases">
        <title>Recombination of ecologically and evolutionarily significant loci maintains genetic cohesion in the Pseudomonas syringae species complex.</title>
        <authorList>
            <person name="Dillon M."/>
            <person name="Thakur S."/>
            <person name="Almeida R.N.D."/>
            <person name="Weir B.S."/>
            <person name="Guttman D.S."/>
        </authorList>
    </citation>
    <scope>NUCLEOTIDE SEQUENCE [LARGE SCALE GENOMIC DNA]</scope>
    <source>
        <strain evidence="5 6">ICMP 3263</strain>
    </source>
</reference>
<dbReference type="InterPro" id="IPR000873">
    <property type="entry name" value="AMP-dep_synth/lig_dom"/>
</dbReference>
<dbReference type="InterPro" id="IPR001242">
    <property type="entry name" value="Condensation_dom"/>
</dbReference>
<evidence type="ECO:0000256" key="1">
    <source>
        <dbReference type="ARBA" id="ARBA00001957"/>
    </source>
</evidence>
<dbReference type="Gene3D" id="2.30.38.10">
    <property type="entry name" value="Luciferase, Domain 3"/>
    <property type="match status" value="1"/>
</dbReference>